<evidence type="ECO:0000259" key="12">
    <source>
        <dbReference type="Pfam" id="PF01259"/>
    </source>
</evidence>
<dbReference type="EC" id="6.3.2.6" evidence="3 11"/>
<keyword evidence="7 11" id="KW-0658">Purine biosynthesis</keyword>
<dbReference type="Proteomes" id="UP000266552">
    <property type="component" value="Chromosome"/>
</dbReference>
<evidence type="ECO:0000256" key="5">
    <source>
        <dbReference type="ARBA" id="ARBA00022598"/>
    </source>
</evidence>
<keyword evidence="8 11" id="KW-0067">ATP-binding</keyword>
<dbReference type="RefSeq" id="WP_119849942.1">
    <property type="nucleotide sequence ID" value="NZ_CP032412.1"/>
</dbReference>
<keyword evidence="5 11" id="KW-0436">Ligase</keyword>
<dbReference type="KEGG" id="plw:D5F53_24880"/>
<dbReference type="EMBL" id="CP032412">
    <property type="protein sequence ID" value="AYB46334.1"/>
    <property type="molecule type" value="Genomic_DNA"/>
</dbReference>
<protein>
    <recommendedName>
        <fullName evidence="4 11">Phosphoribosylaminoimidazole-succinocarboxamide synthase</fullName>
        <ecNumber evidence="3 11">6.3.2.6</ecNumber>
    </recommendedName>
    <alternativeName>
        <fullName evidence="9 11">SAICAR synthetase</fullName>
    </alternativeName>
</protein>
<dbReference type="InterPro" id="IPR001636">
    <property type="entry name" value="SAICAR_synth"/>
</dbReference>
<dbReference type="Pfam" id="PF01259">
    <property type="entry name" value="SAICAR_synt"/>
    <property type="match status" value="1"/>
</dbReference>
<evidence type="ECO:0000256" key="10">
    <source>
        <dbReference type="ARBA" id="ARBA00048475"/>
    </source>
</evidence>
<evidence type="ECO:0000256" key="4">
    <source>
        <dbReference type="ARBA" id="ARBA00016460"/>
    </source>
</evidence>
<dbReference type="InterPro" id="IPR028923">
    <property type="entry name" value="SAICAR_synt/ADE2_N"/>
</dbReference>
<dbReference type="AlphaFoldDB" id="A0A385TU76"/>
<dbReference type="HAMAP" id="MF_00137">
    <property type="entry name" value="SAICAR_synth"/>
    <property type="match status" value="1"/>
</dbReference>
<evidence type="ECO:0000256" key="6">
    <source>
        <dbReference type="ARBA" id="ARBA00022741"/>
    </source>
</evidence>
<proteinExistence type="inferred from homology"/>
<dbReference type="CDD" id="cd01414">
    <property type="entry name" value="SAICAR_synt_Sc"/>
    <property type="match status" value="1"/>
</dbReference>
<evidence type="ECO:0000256" key="7">
    <source>
        <dbReference type="ARBA" id="ARBA00022755"/>
    </source>
</evidence>
<keyword evidence="14" id="KW-1185">Reference proteome</keyword>
<gene>
    <name evidence="11" type="primary">purC</name>
    <name evidence="13" type="ORF">D5F53_24880</name>
</gene>
<evidence type="ECO:0000256" key="8">
    <source>
        <dbReference type="ARBA" id="ARBA00022840"/>
    </source>
</evidence>
<sequence>MTLPALSTATHLVNVPLLYKGKVRELYDLGEHVLIVVTDRISAFDYVLEPPVPAKGTVLNKLSAFWFEQTEHLIRNHVVHTDVNLLGDAVKDKDLLDGRIMVCRRAERIDIECVVRGYITGGGWRQYQSSGEVNGIKLPEGLRKNEAFPEPIFTPAAKNDVGHDEDISLSRMKELVGEELALQLQDKSLMLYKFARDYCRKHGIILADCKFEFGLIDEEIVLIDEIFTPDSSRFWDESNYALDIEIDSMDKEPVRTYLASSDWDKNSEPDPLPQAVVEETTRRYSDIYSRITGVSL</sequence>
<dbReference type="NCBIfam" id="TIGR00081">
    <property type="entry name" value="purC"/>
    <property type="match status" value="1"/>
</dbReference>
<dbReference type="GO" id="GO:0005737">
    <property type="term" value="C:cytoplasm"/>
    <property type="evidence" value="ECO:0007669"/>
    <property type="project" value="TreeGrafter"/>
</dbReference>
<name>A0A385TU76_PAELA</name>
<comment type="catalytic activity">
    <reaction evidence="10 11">
        <text>5-amino-1-(5-phospho-D-ribosyl)imidazole-4-carboxylate + L-aspartate + ATP = (2S)-2-[5-amino-1-(5-phospho-beta-D-ribosyl)imidazole-4-carboxamido]succinate + ADP + phosphate + 2 H(+)</text>
        <dbReference type="Rhea" id="RHEA:22628"/>
        <dbReference type="ChEBI" id="CHEBI:15378"/>
        <dbReference type="ChEBI" id="CHEBI:29991"/>
        <dbReference type="ChEBI" id="CHEBI:30616"/>
        <dbReference type="ChEBI" id="CHEBI:43474"/>
        <dbReference type="ChEBI" id="CHEBI:58443"/>
        <dbReference type="ChEBI" id="CHEBI:77657"/>
        <dbReference type="ChEBI" id="CHEBI:456216"/>
        <dbReference type="EC" id="6.3.2.6"/>
    </reaction>
</comment>
<dbReference type="NCBIfam" id="NF010568">
    <property type="entry name" value="PRK13961.1"/>
    <property type="match status" value="1"/>
</dbReference>
<feature type="domain" description="SAICAR synthetase/ADE2 N-terminal" evidence="12">
    <location>
        <begin position="17"/>
        <end position="267"/>
    </location>
</feature>
<evidence type="ECO:0000256" key="2">
    <source>
        <dbReference type="ARBA" id="ARBA00010190"/>
    </source>
</evidence>
<dbReference type="InterPro" id="IPR018236">
    <property type="entry name" value="SAICAR_synthetase_CS"/>
</dbReference>
<dbReference type="FunFam" id="3.30.470.20:FF:000015">
    <property type="entry name" value="Phosphoribosylaminoimidazole-succinocarboxamide synthase"/>
    <property type="match status" value="1"/>
</dbReference>
<dbReference type="GO" id="GO:0005524">
    <property type="term" value="F:ATP binding"/>
    <property type="evidence" value="ECO:0007669"/>
    <property type="project" value="UniProtKB-KW"/>
</dbReference>
<evidence type="ECO:0000256" key="9">
    <source>
        <dbReference type="ARBA" id="ARBA00030409"/>
    </source>
</evidence>
<evidence type="ECO:0000313" key="14">
    <source>
        <dbReference type="Proteomes" id="UP000266552"/>
    </source>
</evidence>
<accession>A0A385TU76</accession>
<dbReference type="SUPFAM" id="SSF56104">
    <property type="entry name" value="SAICAR synthase-like"/>
    <property type="match status" value="1"/>
</dbReference>
<dbReference type="GO" id="GO:0006189">
    <property type="term" value="P:'de novo' IMP biosynthetic process"/>
    <property type="evidence" value="ECO:0007669"/>
    <property type="project" value="UniProtKB-UniRule"/>
</dbReference>
<dbReference type="PROSITE" id="PS01058">
    <property type="entry name" value="SAICAR_SYNTHETASE_2"/>
    <property type="match status" value="1"/>
</dbReference>
<keyword evidence="6 11" id="KW-0547">Nucleotide-binding</keyword>
<evidence type="ECO:0000256" key="11">
    <source>
        <dbReference type="HAMAP-Rule" id="MF_00137"/>
    </source>
</evidence>
<comment type="similarity">
    <text evidence="2 11">Belongs to the SAICAR synthetase family.</text>
</comment>
<evidence type="ECO:0000313" key="13">
    <source>
        <dbReference type="EMBL" id="AYB46334.1"/>
    </source>
</evidence>
<dbReference type="UniPathway" id="UPA00074">
    <property type="reaction ID" value="UER00131"/>
</dbReference>
<dbReference type="PANTHER" id="PTHR43700">
    <property type="entry name" value="PHOSPHORIBOSYLAMINOIMIDAZOLE-SUCCINOCARBOXAMIDE SYNTHASE"/>
    <property type="match status" value="1"/>
</dbReference>
<comment type="pathway">
    <text evidence="1 11">Purine metabolism; IMP biosynthesis via de novo pathway; 5-amino-1-(5-phospho-D-ribosyl)imidazole-4-carboxamide from 5-amino-1-(5-phospho-D-ribosyl)imidazole-4-carboxylate: step 1/2.</text>
</comment>
<dbReference type="PANTHER" id="PTHR43700:SF1">
    <property type="entry name" value="PHOSPHORIBOSYLAMINOIMIDAZOLE-SUCCINOCARBOXAMIDE SYNTHASE"/>
    <property type="match status" value="1"/>
</dbReference>
<evidence type="ECO:0000256" key="3">
    <source>
        <dbReference type="ARBA" id="ARBA00012217"/>
    </source>
</evidence>
<evidence type="ECO:0000256" key="1">
    <source>
        <dbReference type="ARBA" id="ARBA00004672"/>
    </source>
</evidence>
<dbReference type="GO" id="GO:0004639">
    <property type="term" value="F:phosphoribosylaminoimidazolesuccinocarboxamide synthase activity"/>
    <property type="evidence" value="ECO:0007669"/>
    <property type="project" value="UniProtKB-UniRule"/>
</dbReference>
<dbReference type="Gene3D" id="3.30.200.20">
    <property type="entry name" value="Phosphorylase Kinase, domain 1"/>
    <property type="match status" value="1"/>
</dbReference>
<dbReference type="Gene3D" id="3.30.470.20">
    <property type="entry name" value="ATP-grasp fold, B domain"/>
    <property type="match status" value="1"/>
</dbReference>
<organism evidence="13 14">
    <name type="scientific">Paenibacillus lautus</name>
    <name type="common">Bacillus lautus</name>
    <dbReference type="NCBI Taxonomy" id="1401"/>
    <lineage>
        <taxon>Bacteria</taxon>
        <taxon>Bacillati</taxon>
        <taxon>Bacillota</taxon>
        <taxon>Bacilli</taxon>
        <taxon>Bacillales</taxon>
        <taxon>Paenibacillaceae</taxon>
        <taxon>Paenibacillus</taxon>
    </lineage>
</organism>
<reference evidence="13 14" key="1">
    <citation type="submission" date="2018-09" db="EMBL/GenBank/DDBJ databases">
        <title>Genome Sequence of Paenibacillus lautus Strain E7593-69, Azo Dye-Degrading Bacteria, Isolated from Commercial Tattoo Inks.</title>
        <authorList>
            <person name="Nho S.W."/>
            <person name="Kim S.-J."/>
            <person name="Kweon O."/>
            <person name="Cerniglia C.E."/>
        </authorList>
    </citation>
    <scope>NUCLEOTIDE SEQUENCE [LARGE SCALE GENOMIC DNA]</scope>
    <source>
        <strain evidence="13 14">E7593-69</strain>
    </source>
</reference>